<keyword evidence="3" id="KW-1185">Reference proteome</keyword>
<evidence type="ECO:0000256" key="1">
    <source>
        <dbReference type="SAM" id="Phobius"/>
    </source>
</evidence>
<evidence type="ECO:0000313" key="3">
    <source>
        <dbReference type="Proteomes" id="UP000006552"/>
    </source>
</evidence>
<sequence length="104" mass="11083">MQYAQNLSAGFARFEKQAYLLIALAAYAIFAMAVTDTTFDVASQQVRDWTEGTFGLLVAFGVLATGLAMTIVKHSLMWLVLAVGVALAATMGPGILESMFTATL</sequence>
<accession>Q5NX55</accession>
<keyword evidence="2" id="KW-0614">Plasmid</keyword>
<dbReference type="EMBL" id="CR555307">
    <property type="protein sequence ID" value="CAI10359.1"/>
    <property type="molecule type" value="Genomic_DNA"/>
</dbReference>
<feature type="transmembrane region" description="Helical" evidence="1">
    <location>
        <begin position="54"/>
        <end position="72"/>
    </location>
</feature>
<dbReference type="AlphaFoldDB" id="Q5NX55"/>
<organism evidence="2 3">
    <name type="scientific">Aromatoleum aromaticum (strain DSM 19018 / LMG 30748 / EbN1)</name>
    <name type="common">Azoarcus sp. (strain EbN1)</name>
    <dbReference type="NCBI Taxonomy" id="76114"/>
    <lineage>
        <taxon>Bacteria</taxon>
        <taxon>Pseudomonadati</taxon>
        <taxon>Pseudomonadota</taxon>
        <taxon>Betaproteobacteria</taxon>
        <taxon>Rhodocyclales</taxon>
        <taxon>Rhodocyclaceae</taxon>
        <taxon>Aromatoleum</taxon>
    </lineage>
</organism>
<evidence type="ECO:0000313" key="2">
    <source>
        <dbReference type="EMBL" id="CAI10359.1"/>
    </source>
</evidence>
<reference evidence="2 3" key="1">
    <citation type="journal article" date="2005" name="Arch. Microbiol.">
        <title>The genome sequence of an anaerobic aromatic-degrading denitrifying bacterium, strain EbN1.</title>
        <authorList>
            <person name="Rabus R."/>
            <person name="Kube M."/>
            <person name="Heider J."/>
            <person name="Beck A."/>
            <person name="Heitmann K."/>
            <person name="Widdel F."/>
            <person name="Reinhardt R."/>
        </authorList>
    </citation>
    <scope>NUCLEOTIDE SEQUENCE [LARGE SCALE GENOMIC DNA]</scope>
    <source>
        <strain evidence="2 3">EbN1</strain>
        <plasmid evidence="3">Plasmid pAzo1</plasmid>
    </source>
</reference>
<evidence type="ECO:0008006" key="4">
    <source>
        <dbReference type="Google" id="ProtNLM"/>
    </source>
</evidence>
<name>Q5NX55_AROAE</name>
<keyword evidence="1" id="KW-0472">Membrane</keyword>
<dbReference type="HOGENOM" id="CLU_161251_2_0_4"/>
<dbReference type="Proteomes" id="UP000006552">
    <property type="component" value="Plasmid 1"/>
</dbReference>
<dbReference type="KEGG" id="eba:p1D9"/>
<keyword evidence="1" id="KW-0812">Transmembrane</keyword>
<dbReference type="InterPro" id="IPR059173">
    <property type="entry name" value="TraA_dom"/>
</dbReference>
<keyword evidence="1" id="KW-1133">Transmembrane helix</keyword>
<feature type="transmembrane region" description="Helical" evidence="1">
    <location>
        <begin position="18"/>
        <end position="34"/>
    </location>
</feature>
<proteinExistence type="predicted"/>
<feature type="transmembrane region" description="Helical" evidence="1">
    <location>
        <begin position="79"/>
        <end position="96"/>
    </location>
</feature>
<dbReference type="NCBIfam" id="NF041281">
    <property type="entry name" value="TraA_gammapb"/>
    <property type="match status" value="1"/>
</dbReference>
<protein>
    <recommendedName>
        <fullName evidence="4">Conjugal transfer protein TrbC</fullName>
    </recommendedName>
</protein>
<gene>
    <name evidence="2" type="ORF">p1D9</name>
</gene>
<dbReference type="RefSeq" id="WP_011254818.1">
    <property type="nucleotide sequence ID" value="NC_006823.1"/>
</dbReference>
<geneLocation type="plasmid" evidence="3">
    <name>pAzo1</name>
</geneLocation>